<organism evidence="1 2">
    <name type="scientific">Phyllachora maydis</name>
    <dbReference type="NCBI Taxonomy" id="1825666"/>
    <lineage>
        <taxon>Eukaryota</taxon>
        <taxon>Fungi</taxon>
        <taxon>Dikarya</taxon>
        <taxon>Ascomycota</taxon>
        <taxon>Pezizomycotina</taxon>
        <taxon>Sordariomycetes</taxon>
        <taxon>Sordariomycetidae</taxon>
        <taxon>Phyllachorales</taxon>
        <taxon>Phyllachoraceae</taxon>
        <taxon>Phyllachora</taxon>
    </lineage>
</organism>
<sequence>MVSFRSRREVKRDVYCITRPRFFLVASTSGRFICRGSNNTNGCESARCAHRVHCRHGTVKRLPRTTPLKVYEVSDLVLDLDAENCPHVRAYNDEDAKEQLEHWSSAPHVDALPMKRMRTFMVHLEETTKRAGFADGWHVHRLRSDVRT</sequence>
<name>A0AAD9I4D0_9PEZI</name>
<gene>
    <name evidence="1" type="ORF">P8C59_004860</name>
</gene>
<keyword evidence="2" id="KW-1185">Reference proteome</keyword>
<protein>
    <submittedName>
        <fullName evidence="1">Uncharacterized protein</fullName>
    </submittedName>
</protein>
<dbReference type="AlphaFoldDB" id="A0AAD9I4D0"/>
<evidence type="ECO:0000313" key="1">
    <source>
        <dbReference type="EMBL" id="KAK2070359.1"/>
    </source>
</evidence>
<evidence type="ECO:0000313" key="2">
    <source>
        <dbReference type="Proteomes" id="UP001217918"/>
    </source>
</evidence>
<proteinExistence type="predicted"/>
<comment type="caution">
    <text evidence="1">The sequence shown here is derived from an EMBL/GenBank/DDBJ whole genome shotgun (WGS) entry which is preliminary data.</text>
</comment>
<dbReference type="EMBL" id="JAQQPM010000003">
    <property type="protein sequence ID" value="KAK2070359.1"/>
    <property type="molecule type" value="Genomic_DNA"/>
</dbReference>
<dbReference type="Proteomes" id="UP001217918">
    <property type="component" value="Unassembled WGS sequence"/>
</dbReference>
<reference evidence="1" key="1">
    <citation type="journal article" date="2023" name="Mol. Plant Microbe Interact.">
        <title>Elucidating the Obligate Nature and Biological Capacity of an Invasive Fungal Corn Pathogen.</title>
        <authorList>
            <person name="MacCready J.S."/>
            <person name="Roggenkamp E.M."/>
            <person name="Gdanetz K."/>
            <person name="Chilvers M.I."/>
        </authorList>
    </citation>
    <scope>NUCLEOTIDE SEQUENCE</scope>
    <source>
        <strain evidence="1">PM02</strain>
    </source>
</reference>
<accession>A0AAD9I4D0</accession>